<protein>
    <submittedName>
        <fullName evidence="6">Glycosyltransferase family 2 protein</fullName>
    </submittedName>
</protein>
<dbReference type="RefSeq" id="WP_254757733.1">
    <property type="nucleotide sequence ID" value="NZ_JANCLT010000002.1"/>
</dbReference>
<keyword evidence="7" id="KW-1185">Reference proteome</keyword>
<feature type="transmembrane region" description="Helical" evidence="4">
    <location>
        <begin position="12"/>
        <end position="32"/>
    </location>
</feature>
<evidence type="ECO:0000313" key="6">
    <source>
        <dbReference type="EMBL" id="MCP8967819.1"/>
    </source>
</evidence>
<dbReference type="GO" id="GO:0016757">
    <property type="term" value="F:glycosyltransferase activity"/>
    <property type="evidence" value="ECO:0007669"/>
    <property type="project" value="UniProtKB-KW"/>
</dbReference>
<evidence type="ECO:0000313" key="7">
    <source>
        <dbReference type="Proteomes" id="UP001156102"/>
    </source>
</evidence>
<evidence type="ECO:0000256" key="3">
    <source>
        <dbReference type="ARBA" id="ARBA00022679"/>
    </source>
</evidence>
<dbReference type="CDD" id="cd06423">
    <property type="entry name" value="CESA_like"/>
    <property type="match status" value="1"/>
</dbReference>
<feature type="transmembrane region" description="Helical" evidence="4">
    <location>
        <begin position="300"/>
        <end position="328"/>
    </location>
</feature>
<keyword evidence="4" id="KW-0812">Transmembrane</keyword>
<dbReference type="SUPFAM" id="SSF53448">
    <property type="entry name" value="Nucleotide-diphospho-sugar transferases"/>
    <property type="match status" value="1"/>
</dbReference>
<reference evidence="6" key="1">
    <citation type="submission" date="2022-07" db="EMBL/GenBank/DDBJ databases">
        <authorList>
            <person name="Li W.-J."/>
            <person name="Deng Q.-Q."/>
        </authorList>
    </citation>
    <scope>NUCLEOTIDE SEQUENCE</scope>
    <source>
        <strain evidence="6">SYSU M60031</strain>
    </source>
</reference>
<gene>
    <name evidence="6" type="ORF">NK662_04610</name>
</gene>
<dbReference type="EMBL" id="JANCLT010000002">
    <property type="protein sequence ID" value="MCP8967819.1"/>
    <property type="molecule type" value="Genomic_DNA"/>
</dbReference>
<dbReference type="Gene3D" id="3.90.550.10">
    <property type="entry name" value="Spore Coat Polysaccharide Biosynthesis Protein SpsA, Chain A"/>
    <property type="match status" value="1"/>
</dbReference>
<keyword evidence="4" id="KW-1133">Transmembrane helix</keyword>
<feature type="transmembrane region" description="Helical" evidence="4">
    <location>
        <begin position="372"/>
        <end position="395"/>
    </location>
</feature>
<sequence>MGETLFLSSFYIIWFILLYYIFLMQGGFLHSLHYRKIEKTWKTLRNEDMPKVSVLIPAHNEEVVIRQTLTAMANLIYPKDKLEVIVINDNSSDRTGEICREFSEKYAFITCVATKPPFAGRGKSSALNQGLAASSGEIIVIYDADNEPEPPAVYRLAMALIHDQKAAAVVGKFRVINAARNLLTRFINIETICFQWMAQGGRWHWLKLCTIPGTNFAIRRSVLEELGGWDVDALSEDTELSLRVYDLGYHIRFYPGAVTWEQEPESFRVWWKQRTRWARGNLYVLTKYMMNFRSVKRKRLYFDLFYFFFTYFIFLAGILLSHGIFLYGLFFGIQLPGSDITMLFMALAYLLFVSESALTVAIEAKQLTLKNFLTILMMYFTYSQIWIGLVMYAMYLEIKRILFKQEIKWYKTSRFQQQSKDA</sequence>
<comment type="similarity">
    <text evidence="1">Belongs to the glycosyltransferase 2 family.</text>
</comment>
<name>A0AA41X730_9BACI</name>
<keyword evidence="2" id="KW-0328">Glycosyltransferase</keyword>
<evidence type="ECO:0000256" key="4">
    <source>
        <dbReference type="SAM" id="Phobius"/>
    </source>
</evidence>
<evidence type="ECO:0000256" key="2">
    <source>
        <dbReference type="ARBA" id="ARBA00022676"/>
    </source>
</evidence>
<evidence type="ECO:0000259" key="5">
    <source>
        <dbReference type="Pfam" id="PF00535"/>
    </source>
</evidence>
<proteinExistence type="inferred from homology"/>
<dbReference type="Pfam" id="PF00535">
    <property type="entry name" value="Glycos_transf_2"/>
    <property type="match status" value="1"/>
</dbReference>
<dbReference type="PANTHER" id="PTHR43630">
    <property type="entry name" value="POLY-BETA-1,6-N-ACETYL-D-GLUCOSAMINE SYNTHASE"/>
    <property type="match status" value="1"/>
</dbReference>
<dbReference type="AlphaFoldDB" id="A0AA41X730"/>
<accession>A0AA41X730</accession>
<keyword evidence="4" id="KW-0472">Membrane</keyword>
<comment type="caution">
    <text evidence="6">The sequence shown here is derived from an EMBL/GenBank/DDBJ whole genome shotgun (WGS) entry which is preliminary data.</text>
</comment>
<dbReference type="PANTHER" id="PTHR43630:SF1">
    <property type="entry name" value="POLY-BETA-1,6-N-ACETYL-D-GLUCOSAMINE SYNTHASE"/>
    <property type="match status" value="1"/>
</dbReference>
<dbReference type="Proteomes" id="UP001156102">
    <property type="component" value="Unassembled WGS sequence"/>
</dbReference>
<organism evidence="6 7">
    <name type="scientific">Ectobacillus ponti</name>
    <dbReference type="NCBI Taxonomy" id="2961894"/>
    <lineage>
        <taxon>Bacteria</taxon>
        <taxon>Bacillati</taxon>
        <taxon>Bacillota</taxon>
        <taxon>Bacilli</taxon>
        <taxon>Bacillales</taxon>
        <taxon>Bacillaceae</taxon>
        <taxon>Ectobacillus</taxon>
    </lineage>
</organism>
<dbReference type="InterPro" id="IPR001173">
    <property type="entry name" value="Glyco_trans_2-like"/>
</dbReference>
<evidence type="ECO:0000256" key="1">
    <source>
        <dbReference type="ARBA" id="ARBA00006739"/>
    </source>
</evidence>
<feature type="domain" description="Glycosyltransferase 2-like" evidence="5">
    <location>
        <begin position="53"/>
        <end position="227"/>
    </location>
</feature>
<dbReference type="InterPro" id="IPR029044">
    <property type="entry name" value="Nucleotide-diphossugar_trans"/>
</dbReference>
<keyword evidence="3" id="KW-0808">Transferase</keyword>
<feature type="transmembrane region" description="Helical" evidence="4">
    <location>
        <begin position="340"/>
        <end position="360"/>
    </location>
</feature>